<evidence type="ECO:0000313" key="2">
    <source>
        <dbReference type="Proteomes" id="UP000282388"/>
    </source>
</evidence>
<organism evidence="1 2">
    <name type="scientific">Acinetobacter tianfuensis</name>
    <dbReference type="NCBI Taxonomy" id="2419603"/>
    <lineage>
        <taxon>Bacteria</taxon>
        <taxon>Pseudomonadati</taxon>
        <taxon>Pseudomonadota</taxon>
        <taxon>Gammaproteobacteria</taxon>
        <taxon>Moraxellales</taxon>
        <taxon>Moraxellaceae</taxon>
        <taxon>Acinetobacter</taxon>
    </lineage>
</organism>
<accession>A0A3A8E6N2</accession>
<dbReference type="AlphaFoldDB" id="A0A3A8E6N2"/>
<name>A0A3A8E6N2_9GAMM</name>
<dbReference type="EMBL" id="RAXV01000033">
    <property type="protein sequence ID" value="RKG29798.1"/>
    <property type="molecule type" value="Genomic_DNA"/>
</dbReference>
<dbReference type="OrthoDB" id="5107704at2"/>
<dbReference type="Proteomes" id="UP000282388">
    <property type="component" value="Unassembled WGS sequence"/>
</dbReference>
<proteinExistence type="predicted"/>
<reference evidence="1 2" key="1">
    <citation type="submission" date="2018-09" db="EMBL/GenBank/DDBJ databases">
        <title>The draft genome of Acinetobacter spp. strains.</title>
        <authorList>
            <person name="Qin J."/>
            <person name="Feng Y."/>
            <person name="Zong Z."/>
        </authorList>
    </citation>
    <scope>NUCLEOTIDE SEQUENCE [LARGE SCALE GENOMIC DNA]</scope>
    <source>
        <strain evidence="1 2">WCHAc060012</strain>
    </source>
</reference>
<sequence length="264" mass="29797">MHDDYYDNEPVTRIAANQSKAQRASKVILKDAQNYLDSMSQGEHTFLMQTLEKLAAEEPYFQVLADELNQPNDAKVANDALNLLHFWQRINDEDDIQNFDLLNVIQADFFQLELFDALDQMLPSEHLAARKVIIQQTIAMYGQGFYAGCIPALYAQLEGLLTDVLLAKGFLQENGTKLVDVYKIVPGLKGSEIKSLWHKSKIALELNGYFAELAAYKMDSSSTVTATRHNMLHGTDVANFNRGRSFVLFLWLFSAVSFMSSIKA</sequence>
<keyword evidence="2" id="KW-1185">Reference proteome</keyword>
<protein>
    <recommendedName>
        <fullName evidence="3">DUF4209 domain-containing protein</fullName>
    </recommendedName>
</protein>
<comment type="caution">
    <text evidence="1">The sequence shown here is derived from an EMBL/GenBank/DDBJ whole genome shotgun (WGS) entry which is preliminary data.</text>
</comment>
<gene>
    <name evidence="1" type="ORF">D7V32_13625</name>
</gene>
<evidence type="ECO:0008006" key="3">
    <source>
        <dbReference type="Google" id="ProtNLM"/>
    </source>
</evidence>
<evidence type="ECO:0000313" key="1">
    <source>
        <dbReference type="EMBL" id="RKG29798.1"/>
    </source>
</evidence>